<organism evidence="2 3">
    <name type="scientific">Rubrobacter xylanophilus (strain DSM 9941 / JCM 11954 / NBRC 16129 / PRD-1)</name>
    <dbReference type="NCBI Taxonomy" id="266117"/>
    <lineage>
        <taxon>Bacteria</taxon>
        <taxon>Bacillati</taxon>
        <taxon>Actinomycetota</taxon>
        <taxon>Rubrobacteria</taxon>
        <taxon>Rubrobacterales</taxon>
        <taxon>Rubrobacteraceae</taxon>
        <taxon>Rubrobacter</taxon>
    </lineage>
</organism>
<dbReference type="Proteomes" id="UP000006637">
    <property type="component" value="Chromosome"/>
</dbReference>
<evidence type="ECO:0000313" key="2">
    <source>
        <dbReference type="EMBL" id="ABG04559.1"/>
    </source>
</evidence>
<feature type="domain" description="TubC N-terminal docking" evidence="1">
    <location>
        <begin position="6"/>
        <end position="53"/>
    </location>
</feature>
<keyword evidence="3" id="KW-1185">Reference proteome</keyword>
<dbReference type="InterPro" id="IPR044894">
    <property type="entry name" value="TubC_N_sf"/>
</dbReference>
<dbReference type="InterPro" id="IPR041464">
    <property type="entry name" value="TubC_N"/>
</dbReference>
<dbReference type="AlphaFoldDB" id="Q1AVL9"/>
<protein>
    <recommendedName>
        <fullName evidence="1">TubC N-terminal docking domain-containing protein</fullName>
    </recommendedName>
</protein>
<dbReference type="HOGENOM" id="CLU_2107212_0_0_11"/>
<sequence length="115" mass="13352">MNAKLLLDDLRGRGVKIETDGERLLVDAPAGVITEDLRDALIKNKTGLLKLLERERRRLEEASMRGLIIRWSEYPTWIKLHDPLTGEWHEVRASECLPGIIRTANRYYRRKDDTA</sequence>
<dbReference type="Pfam" id="PF18563">
    <property type="entry name" value="TubC_N"/>
    <property type="match status" value="1"/>
</dbReference>
<proteinExistence type="predicted"/>
<evidence type="ECO:0000259" key="1">
    <source>
        <dbReference type="Pfam" id="PF18563"/>
    </source>
</evidence>
<dbReference type="EMBL" id="CP000386">
    <property type="protein sequence ID" value="ABG04559.1"/>
    <property type="molecule type" value="Genomic_DNA"/>
</dbReference>
<accession>Q1AVL9</accession>
<dbReference type="RefSeq" id="WP_011564576.1">
    <property type="nucleotide sequence ID" value="NC_008148.1"/>
</dbReference>
<gene>
    <name evidence="2" type="ordered locus">Rxyl_1597</name>
</gene>
<dbReference type="PhylomeDB" id="Q1AVL9"/>
<reference evidence="2 3" key="1">
    <citation type="submission" date="2006-06" db="EMBL/GenBank/DDBJ databases">
        <title>Complete sequence of Rubrobacter xylanophilus DSM 9941.</title>
        <authorList>
            <consortium name="US DOE Joint Genome Institute"/>
            <person name="Copeland A."/>
            <person name="Lucas S."/>
            <person name="Lapidus A."/>
            <person name="Barry K."/>
            <person name="Detter J.C."/>
            <person name="Glavina del Rio T."/>
            <person name="Hammon N."/>
            <person name="Israni S."/>
            <person name="Dalin E."/>
            <person name="Tice H."/>
            <person name="Pitluck S."/>
            <person name="Munk A.C."/>
            <person name="Brettin T."/>
            <person name="Bruce D."/>
            <person name="Han C."/>
            <person name="Tapia R."/>
            <person name="Gilna P."/>
            <person name="Schmutz J."/>
            <person name="Larimer F."/>
            <person name="Land M."/>
            <person name="Hauser L."/>
            <person name="Kyrpides N."/>
            <person name="Lykidis A."/>
            <person name="da Costa M.S."/>
            <person name="Rainey F.A."/>
            <person name="Empadinhas N."/>
            <person name="Jolivet E."/>
            <person name="Battista J.R."/>
            <person name="Richardson P."/>
        </authorList>
    </citation>
    <scope>NUCLEOTIDE SEQUENCE [LARGE SCALE GENOMIC DNA]</scope>
    <source>
        <strain evidence="3">DSM 9941 / NBRC 16129 / PRD-1</strain>
    </source>
</reference>
<dbReference type="STRING" id="266117.Rxyl_1597"/>
<dbReference type="Gene3D" id="1.10.10.1830">
    <property type="entry name" value="Non-ribosomal peptide synthase, adenylation domain"/>
    <property type="match status" value="1"/>
</dbReference>
<dbReference type="KEGG" id="rxy:Rxyl_1597"/>
<name>Q1AVL9_RUBXD</name>
<evidence type="ECO:0000313" key="3">
    <source>
        <dbReference type="Proteomes" id="UP000006637"/>
    </source>
</evidence>